<dbReference type="InterPro" id="IPR011333">
    <property type="entry name" value="SKP1/BTB/POZ_sf"/>
</dbReference>
<dbReference type="Gene3D" id="3.30.710.10">
    <property type="entry name" value="Potassium Channel Kv1.1, Chain A"/>
    <property type="match status" value="1"/>
</dbReference>
<dbReference type="eggNOG" id="ENOG502SKPZ">
    <property type="taxonomic scope" value="Eukaryota"/>
</dbReference>
<accession>A0A0W0FW28</accession>
<gene>
    <name evidence="3" type="ORF">WG66_6899</name>
</gene>
<organism evidence="3 4">
    <name type="scientific">Moniliophthora roreri</name>
    <name type="common">Frosty pod rot fungus</name>
    <name type="synonym">Monilia roreri</name>
    <dbReference type="NCBI Taxonomy" id="221103"/>
    <lineage>
        <taxon>Eukaryota</taxon>
        <taxon>Fungi</taxon>
        <taxon>Dikarya</taxon>
        <taxon>Basidiomycota</taxon>
        <taxon>Agaricomycotina</taxon>
        <taxon>Agaricomycetes</taxon>
        <taxon>Agaricomycetidae</taxon>
        <taxon>Agaricales</taxon>
        <taxon>Marasmiineae</taxon>
        <taxon>Marasmiaceae</taxon>
        <taxon>Moniliophthora</taxon>
    </lineage>
</organism>
<dbReference type="Proteomes" id="UP000054988">
    <property type="component" value="Unassembled WGS sequence"/>
</dbReference>
<evidence type="ECO:0000256" key="1">
    <source>
        <dbReference type="SAM" id="MobiDB-lite"/>
    </source>
</evidence>
<evidence type="ECO:0000259" key="2">
    <source>
        <dbReference type="PROSITE" id="PS50097"/>
    </source>
</evidence>
<evidence type="ECO:0000313" key="3">
    <source>
        <dbReference type="EMBL" id="KTB40516.1"/>
    </source>
</evidence>
<name>A0A0W0FW28_MONRR</name>
<feature type="region of interest" description="Disordered" evidence="1">
    <location>
        <begin position="1"/>
        <end position="68"/>
    </location>
</feature>
<reference evidence="3 4" key="1">
    <citation type="submission" date="2015-12" db="EMBL/GenBank/DDBJ databases">
        <title>Draft genome sequence of Moniliophthora roreri, the causal agent of frosty pod rot of cacao.</title>
        <authorList>
            <person name="Aime M.C."/>
            <person name="Diaz-Valderrama J.R."/>
            <person name="Kijpornyongpan T."/>
            <person name="Phillips-Mora W."/>
        </authorList>
    </citation>
    <scope>NUCLEOTIDE SEQUENCE [LARGE SCALE GENOMIC DNA]</scope>
    <source>
        <strain evidence="3 4">MCA 2952</strain>
    </source>
</reference>
<protein>
    <recommendedName>
        <fullName evidence="2">BTB domain-containing protein</fullName>
    </recommendedName>
</protein>
<dbReference type="SUPFAM" id="SSF54695">
    <property type="entry name" value="POZ domain"/>
    <property type="match status" value="1"/>
</dbReference>
<proteinExistence type="predicted"/>
<feature type="domain" description="BTB" evidence="2">
    <location>
        <begin position="119"/>
        <end position="192"/>
    </location>
</feature>
<dbReference type="EMBL" id="LATX01001573">
    <property type="protein sequence ID" value="KTB40516.1"/>
    <property type="molecule type" value="Genomic_DNA"/>
</dbReference>
<dbReference type="PROSITE" id="PS50097">
    <property type="entry name" value="BTB"/>
    <property type="match status" value="1"/>
</dbReference>
<feature type="compositionally biased region" description="Polar residues" evidence="1">
    <location>
        <begin position="1"/>
        <end position="32"/>
    </location>
</feature>
<dbReference type="AlphaFoldDB" id="A0A0W0FW28"/>
<dbReference type="InterPro" id="IPR000210">
    <property type="entry name" value="BTB/POZ_dom"/>
</dbReference>
<comment type="caution">
    <text evidence="3">The sequence shown here is derived from an EMBL/GenBank/DDBJ whole genome shotgun (WGS) entry which is preliminary data.</text>
</comment>
<evidence type="ECO:0000313" key="4">
    <source>
        <dbReference type="Proteomes" id="UP000054988"/>
    </source>
</evidence>
<sequence>MSDDSSQYNDAQGLDNTGSPYNQDVYVGSQSYGAGLSSPPSPAVSTTESLIRKRKRSDTSESSLSEAQAAGGLISLRSRSTSVLEMDVEGTSGSGITGYSRCRLPVNLKHDPKYYFEDGSCVLLVQDTLFNVHRTMLSKDNSSFGTMFTLPQGSAEAEGRSDDNPIILTGDKPSEFRHFLWALYAIPPELHQVTSPGADITLLIDIARISNKYSFKTLETWALDAIQSYVERKPSPLFVSLAGQGALALSGTETSLATNPTPIPGIESSSQLTKLIQLAQLCGHERLLNTMVGLLRQLMGKSLQYAYLAMTLADELDLRTLRGAAYLEVMQRATVVRRGGTALAVPNQGELDDEGRLVISPAQQLRLLTGYWHLTRAWERIRVSPPHFVHATACGATWHQHGCTQSWVEFWKDKTKGDAVLLLGLADVMGRLRQVQKDYDRWGSATYMHHDCRVAARRSIAELIKQVEEKLPDYFSDEAYDSDEA</sequence>